<gene>
    <name evidence="6" type="ORF">E1963_02360</name>
</gene>
<dbReference type="EC" id="5.4.99.-" evidence="4"/>
<feature type="domain" description="Pseudouridine synthase RsuA/RluA-like" evidence="5">
    <location>
        <begin position="89"/>
        <end position="240"/>
    </location>
</feature>
<dbReference type="RefSeq" id="WP_132274804.1">
    <property type="nucleotide sequence ID" value="NZ_JAOBST010000006.1"/>
</dbReference>
<evidence type="ECO:0000256" key="3">
    <source>
        <dbReference type="PIRSR" id="PIRSR606225-1"/>
    </source>
</evidence>
<dbReference type="Proteomes" id="UP000295710">
    <property type="component" value="Unassembled WGS sequence"/>
</dbReference>
<keyword evidence="7" id="KW-1185">Reference proteome</keyword>
<dbReference type="InterPro" id="IPR050188">
    <property type="entry name" value="RluA_PseudoU_synthase"/>
</dbReference>
<keyword evidence="4" id="KW-0413">Isomerase</keyword>
<comment type="function">
    <text evidence="4">Responsible for synthesis of pseudouridine from uracil.</text>
</comment>
<protein>
    <recommendedName>
        <fullName evidence="4">Pseudouridine synthase</fullName>
        <ecNumber evidence="4">5.4.99.-</ecNumber>
    </recommendedName>
</protein>
<organism evidence="6 7">
    <name type="scientific">Extibacter muris</name>
    <dbReference type="NCBI Taxonomy" id="1796622"/>
    <lineage>
        <taxon>Bacteria</taxon>
        <taxon>Bacillati</taxon>
        <taxon>Bacillota</taxon>
        <taxon>Clostridia</taxon>
        <taxon>Lachnospirales</taxon>
        <taxon>Lachnospiraceae</taxon>
        <taxon>Extibacter</taxon>
    </lineage>
</organism>
<comment type="catalytic activity">
    <reaction evidence="1 4">
        <text>a uridine in RNA = a pseudouridine in RNA</text>
        <dbReference type="Rhea" id="RHEA:48348"/>
        <dbReference type="Rhea" id="RHEA-COMP:12068"/>
        <dbReference type="Rhea" id="RHEA-COMP:12069"/>
        <dbReference type="ChEBI" id="CHEBI:65314"/>
        <dbReference type="ChEBI" id="CHEBI:65315"/>
    </reaction>
</comment>
<dbReference type="InterPro" id="IPR006225">
    <property type="entry name" value="PsdUridine_synth_RluC/D"/>
</dbReference>
<dbReference type="GO" id="GO:0000455">
    <property type="term" value="P:enzyme-directed rRNA pseudouridine synthesis"/>
    <property type="evidence" value="ECO:0007669"/>
    <property type="project" value="TreeGrafter"/>
</dbReference>
<dbReference type="NCBIfam" id="TIGR00005">
    <property type="entry name" value="rluA_subfam"/>
    <property type="match status" value="1"/>
</dbReference>
<dbReference type="AlphaFoldDB" id="A0A4R4FGV4"/>
<sequence length="291" mass="32865">MERVLDYRISKEYEGTDILSFLKSRGYSRTIITHLKRTPDGICRNGEWARTGDTLTEGDKLTVTIQEREGSSGILPVPLPLHIMYEDEDILVIDKPAGMPIHPSHGNHDNTLANALVCYYSLRGISFTYRCINRLDKNTSGLLIIAKHMLSASLLSAMIRERRIVREYLALAKGLTPKEGTITAPIARRTGSTIERCVDVSGGEYACTHYRRLDYRGGYSLLSVTLDTGRTHQIRVHLKHIGHPLPGDFLYHPDYTIISRQALHSHRLTFSHPITGKKMEFISPLPDDMKL</sequence>
<reference evidence="6 7" key="1">
    <citation type="journal article" date="2016" name="Nat. Microbiol.">
        <title>The Mouse Intestinal Bacterial Collection (miBC) provides host-specific insight into cultured diversity and functional potential of the gut microbiota.</title>
        <authorList>
            <person name="Lagkouvardos I."/>
            <person name="Pukall R."/>
            <person name="Abt B."/>
            <person name="Foesel B.U."/>
            <person name="Meier-Kolthoff J.P."/>
            <person name="Kumar N."/>
            <person name="Bresciani A."/>
            <person name="Martinez I."/>
            <person name="Just S."/>
            <person name="Ziegler C."/>
            <person name="Brugiroux S."/>
            <person name="Garzetti D."/>
            <person name="Wenning M."/>
            <person name="Bui T.P."/>
            <person name="Wang J."/>
            <person name="Hugenholtz F."/>
            <person name="Plugge C.M."/>
            <person name="Peterson D.A."/>
            <person name="Hornef M.W."/>
            <person name="Baines J.F."/>
            <person name="Smidt H."/>
            <person name="Walter J."/>
            <person name="Kristiansen K."/>
            <person name="Nielsen H.B."/>
            <person name="Haller D."/>
            <person name="Overmann J."/>
            <person name="Stecher B."/>
            <person name="Clavel T."/>
        </authorList>
    </citation>
    <scope>NUCLEOTIDE SEQUENCE [LARGE SCALE GENOMIC DNA]</scope>
    <source>
        <strain evidence="6 7">DSM 28560</strain>
    </source>
</reference>
<name>A0A4R4FGV4_9FIRM</name>
<dbReference type="PROSITE" id="PS01129">
    <property type="entry name" value="PSI_RLU"/>
    <property type="match status" value="1"/>
</dbReference>
<accession>A0A4R4FGV4</accession>
<evidence type="ECO:0000313" key="7">
    <source>
        <dbReference type="Proteomes" id="UP000295710"/>
    </source>
</evidence>
<evidence type="ECO:0000256" key="2">
    <source>
        <dbReference type="ARBA" id="ARBA00010876"/>
    </source>
</evidence>
<dbReference type="PANTHER" id="PTHR21600">
    <property type="entry name" value="MITOCHONDRIAL RNA PSEUDOURIDINE SYNTHASE"/>
    <property type="match status" value="1"/>
</dbReference>
<dbReference type="PANTHER" id="PTHR21600:SF35">
    <property type="entry name" value="PSEUDOURIDINE SYNTHASE"/>
    <property type="match status" value="1"/>
</dbReference>
<dbReference type="InterPro" id="IPR006224">
    <property type="entry name" value="PsdUridine_synth_RluA-like_CS"/>
</dbReference>
<dbReference type="CDD" id="cd02869">
    <property type="entry name" value="PseudoU_synth_RluA_like"/>
    <property type="match status" value="1"/>
</dbReference>
<evidence type="ECO:0000256" key="4">
    <source>
        <dbReference type="RuleBase" id="RU362028"/>
    </source>
</evidence>
<dbReference type="InterPro" id="IPR020103">
    <property type="entry name" value="PsdUridine_synth_cat_dom_sf"/>
</dbReference>
<comment type="similarity">
    <text evidence="2 4">Belongs to the pseudouridine synthase RluA family.</text>
</comment>
<proteinExistence type="inferred from homology"/>
<evidence type="ECO:0000313" key="6">
    <source>
        <dbReference type="EMBL" id="TDA22954.1"/>
    </source>
</evidence>
<dbReference type="Pfam" id="PF00849">
    <property type="entry name" value="PseudoU_synth_2"/>
    <property type="match status" value="1"/>
</dbReference>
<dbReference type="GO" id="GO:0003723">
    <property type="term" value="F:RNA binding"/>
    <property type="evidence" value="ECO:0007669"/>
    <property type="project" value="InterPro"/>
</dbReference>
<evidence type="ECO:0000259" key="5">
    <source>
        <dbReference type="Pfam" id="PF00849"/>
    </source>
</evidence>
<dbReference type="InterPro" id="IPR006145">
    <property type="entry name" value="PsdUridine_synth_RsuA/RluA"/>
</dbReference>
<feature type="active site" evidence="3">
    <location>
        <position position="136"/>
    </location>
</feature>
<dbReference type="Gene3D" id="3.30.2350.10">
    <property type="entry name" value="Pseudouridine synthase"/>
    <property type="match status" value="1"/>
</dbReference>
<dbReference type="SUPFAM" id="SSF55120">
    <property type="entry name" value="Pseudouridine synthase"/>
    <property type="match status" value="1"/>
</dbReference>
<dbReference type="GO" id="GO:0009982">
    <property type="term" value="F:pseudouridine synthase activity"/>
    <property type="evidence" value="ECO:0007669"/>
    <property type="project" value="InterPro"/>
</dbReference>
<evidence type="ECO:0000256" key="1">
    <source>
        <dbReference type="ARBA" id="ARBA00000073"/>
    </source>
</evidence>
<dbReference type="EMBL" id="SMMX01000002">
    <property type="protein sequence ID" value="TDA22954.1"/>
    <property type="molecule type" value="Genomic_DNA"/>
</dbReference>
<dbReference type="GO" id="GO:0140098">
    <property type="term" value="F:catalytic activity, acting on RNA"/>
    <property type="evidence" value="ECO:0007669"/>
    <property type="project" value="UniProtKB-ARBA"/>
</dbReference>
<comment type="caution">
    <text evidence="6">The sequence shown here is derived from an EMBL/GenBank/DDBJ whole genome shotgun (WGS) entry which is preliminary data.</text>
</comment>